<dbReference type="Proteomes" id="UP000663792">
    <property type="component" value="Unassembled WGS sequence"/>
</dbReference>
<gene>
    <name evidence="8" type="ORF">JL106_18595</name>
</gene>
<feature type="binding site" evidence="6">
    <location>
        <position position="104"/>
    </location>
    <ligand>
        <name>FMN</name>
        <dbReference type="ChEBI" id="CHEBI:58210"/>
    </ligand>
</feature>
<dbReference type="InterPro" id="IPR036661">
    <property type="entry name" value="Luciferase-like_sf"/>
</dbReference>
<sequence>MSESETIHLAVDLSFYHTDFVWQRAGWRGYPRYLDPAYYEDIARLAQRGVLDLLFFGEAAETPENYGGDHRAAVEWGVRWPKHDMLPMIPLMSRVAPNVGFGVTMSTTYHHPFHVARLFSSMDWVTGGRMAWNSVTSGYKNEAANWGFDPIQPKDLRYRRAAEHMAVVDKLWSSVEPDVAVLDTETGRFADPDKVHLIHHHGEFFDVRGPLPVLPSPQGRPMVVQAGMSAAGMDLAGRFADLQFVIRRDLEGMQQHRAILDQALARHGRSPRELACLFSVRPRIEETKGDADERDRRWMESVPPNAGLIELSNVLGVDFSTLDGRMPLGEVTEAVRAQQGHFGFFEDAVRAEGPDMTVEEFGRKYILNQAMTITGSVTEIVDELERIHYETGANGGFILEGCGEAPGEMRDFVEHIVPELQRRGLSKKEYAGTTLRENMNA</sequence>
<dbReference type="InterPro" id="IPR051260">
    <property type="entry name" value="Diverse_substr_monoxygenases"/>
</dbReference>
<dbReference type="GO" id="GO:0004497">
    <property type="term" value="F:monooxygenase activity"/>
    <property type="evidence" value="ECO:0007669"/>
    <property type="project" value="UniProtKB-KW"/>
</dbReference>
<feature type="domain" description="Luciferase-like" evidence="7">
    <location>
        <begin position="31"/>
        <end position="389"/>
    </location>
</feature>
<dbReference type="InterPro" id="IPR016215">
    <property type="entry name" value="NTA_MOA"/>
</dbReference>
<dbReference type="PANTHER" id="PTHR30011:SF16">
    <property type="entry name" value="C2H2 FINGER DOMAIN TRANSCRIPTION FACTOR (EUROFUNG)-RELATED"/>
    <property type="match status" value="1"/>
</dbReference>
<keyword evidence="3 8" id="KW-0560">Oxidoreductase</keyword>
<feature type="binding site" evidence="6">
    <location>
        <position position="229"/>
    </location>
    <ligand>
        <name>FMN</name>
        <dbReference type="ChEBI" id="CHEBI:58210"/>
    </ligand>
</feature>
<keyword evidence="4 8" id="KW-0503">Monooxygenase</keyword>
<organism evidence="8 9">
    <name type="scientific">Nakamurella leprariae</name>
    <dbReference type="NCBI Taxonomy" id="2803911"/>
    <lineage>
        <taxon>Bacteria</taxon>
        <taxon>Bacillati</taxon>
        <taxon>Actinomycetota</taxon>
        <taxon>Actinomycetes</taxon>
        <taxon>Nakamurellales</taxon>
        <taxon>Nakamurellaceae</taxon>
        <taxon>Nakamurella</taxon>
    </lineage>
</organism>
<feature type="binding site" evidence="6">
    <location>
        <position position="158"/>
    </location>
    <ligand>
        <name>FMN</name>
        <dbReference type="ChEBI" id="CHEBI:58210"/>
    </ligand>
</feature>
<dbReference type="SUPFAM" id="SSF51679">
    <property type="entry name" value="Bacterial luciferase-like"/>
    <property type="match status" value="1"/>
</dbReference>
<dbReference type="RefSeq" id="WP_205262248.1">
    <property type="nucleotide sequence ID" value="NZ_JAERWK010000025.1"/>
</dbReference>
<dbReference type="InterPro" id="IPR011251">
    <property type="entry name" value="Luciferase-like_dom"/>
</dbReference>
<name>A0A939C100_9ACTN</name>
<proteinExistence type="inferred from homology"/>
<comment type="caution">
    <text evidence="8">The sequence shown here is derived from an EMBL/GenBank/DDBJ whole genome shotgun (WGS) entry which is preliminary data.</text>
</comment>
<evidence type="ECO:0000256" key="2">
    <source>
        <dbReference type="ARBA" id="ARBA00022643"/>
    </source>
</evidence>
<evidence type="ECO:0000313" key="8">
    <source>
        <dbReference type="EMBL" id="MBM9469301.1"/>
    </source>
</evidence>
<protein>
    <submittedName>
        <fullName evidence="8">NtaA/DmoA family FMN-dependent monooxygenase</fullName>
        <ecNumber evidence="8">1.14.-.-</ecNumber>
    </submittedName>
</protein>
<dbReference type="AlphaFoldDB" id="A0A939C100"/>
<evidence type="ECO:0000256" key="5">
    <source>
        <dbReference type="ARBA" id="ARBA00033748"/>
    </source>
</evidence>
<dbReference type="PIRSF" id="PIRSF000337">
    <property type="entry name" value="NTA_MOA"/>
    <property type="match status" value="1"/>
</dbReference>
<dbReference type="NCBIfam" id="TIGR03860">
    <property type="entry name" value="FMN_nitrolo"/>
    <property type="match status" value="1"/>
</dbReference>
<accession>A0A939C100</accession>
<dbReference type="Pfam" id="PF00296">
    <property type="entry name" value="Bac_luciferase"/>
    <property type="match status" value="1"/>
</dbReference>
<evidence type="ECO:0000256" key="6">
    <source>
        <dbReference type="PIRSR" id="PIRSR000337-1"/>
    </source>
</evidence>
<dbReference type="Gene3D" id="3.20.20.30">
    <property type="entry name" value="Luciferase-like domain"/>
    <property type="match status" value="1"/>
</dbReference>
<evidence type="ECO:0000259" key="7">
    <source>
        <dbReference type="Pfam" id="PF00296"/>
    </source>
</evidence>
<dbReference type="GO" id="GO:0016705">
    <property type="term" value="F:oxidoreductase activity, acting on paired donors, with incorporation or reduction of molecular oxygen"/>
    <property type="evidence" value="ECO:0007669"/>
    <property type="project" value="InterPro"/>
</dbReference>
<evidence type="ECO:0000313" key="9">
    <source>
        <dbReference type="Proteomes" id="UP000663792"/>
    </source>
</evidence>
<keyword evidence="2 6" id="KW-0288">FMN</keyword>
<evidence type="ECO:0000256" key="4">
    <source>
        <dbReference type="ARBA" id="ARBA00023033"/>
    </source>
</evidence>
<keyword evidence="1 6" id="KW-0285">Flavoprotein</keyword>
<dbReference type="EMBL" id="JAERWK010000025">
    <property type="protein sequence ID" value="MBM9469301.1"/>
    <property type="molecule type" value="Genomic_DNA"/>
</dbReference>
<keyword evidence="9" id="KW-1185">Reference proteome</keyword>
<comment type="similarity">
    <text evidence="5">Belongs to the NtaA/SnaA/DszA monooxygenase family.</text>
</comment>
<reference evidence="8" key="1">
    <citation type="submission" date="2021-01" db="EMBL/GenBank/DDBJ databases">
        <title>YIM 132084 draft genome.</title>
        <authorList>
            <person name="An D."/>
        </authorList>
    </citation>
    <scope>NUCLEOTIDE SEQUENCE</scope>
    <source>
        <strain evidence="8">YIM 132084</strain>
    </source>
</reference>
<evidence type="ECO:0000256" key="1">
    <source>
        <dbReference type="ARBA" id="ARBA00022630"/>
    </source>
</evidence>
<evidence type="ECO:0000256" key="3">
    <source>
        <dbReference type="ARBA" id="ARBA00023002"/>
    </source>
</evidence>
<dbReference type="EC" id="1.14.-.-" evidence="8"/>
<dbReference type="PANTHER" id="PTHR30011">
    <property type="entry name" value="ALKANESULFONATE MONOOXYGENASE-RELATED"/>
    <property type="match status" value="1"/>
</dbReference>